<protein>
    <recommendedName>
        <fullName evidence="2">DUF38 domain-containing protein</fullName>
    </recommendedName>
</protein>
<dbReference type="HOGENOM" id="CLU_285483_0_0_1"/>
<evidence type="ECO:0000256" key="1">
    <source>
        <dbReference type="SAM" id="MobiDB-lite"/>
    </source>
</evidence>
<dbReference type="AlphaFoldDB" id="G0N899"/>
<feature type="domain" description="DUF38" evidence="2">
    <location>
        <begin position="825"/>
        <end position="953"/>
    </location>
</feature>
<feature type="region of interest" description="Disordered" evidence="1">
    <location>
        <begin position="1065"/>
        <end position="1085"/>
    </location>
</feature>
<dbReference type="InParanoid" id="G0N899"/>
<dbReference type="InterPro" id="IPR002900">
    <property type="entry name" value="DUF38/FTH_CAE_spp"/>
</dbReference>
<evidence type="ECO:0000313" key="3">
    <source>
        <dbReference type="EMBL" id="EGT55085.1"/>
    </source>
</evidence>
<feature type="compositionally biased region" description="Basic and acidic residues" evidence="1">
    <location>
        <begin position="1065"/>
        <end position="1077"/>
    </location>
</feature>
<accession>G0N899</accession>
<proteinExistence type="predicted"/>
<name>G0N899_CAEBE</name>
<evidence type="ECO:0000313" key="4">
    <source>
        <dbReference type="Proteomes" id="UP000008068"/>
    </source>
</evidence>
<sequence length="1085" mass="128458">MPFLNEDNTEGFLHCLFRQQLSPQDAHDHLLKYLGHEARTIEEINALFIKFEDDTFRTEYPDRVLLVKDLTFTKHSVMEFCDLFQGNFHMKNFTGTSGMKIFLNAVVDELKKRKESEDAAKWNYYTRDFLHGHIRCLQNQGSNQERIHTELKKLTLREVFTLDNVAEVINLDEDVLVKLELDFSEFPRQLIENALNYTNIDSRVTIRRTCSVFHEIENTIDYGINFVHLRFNGGRFQLKSDGKVAEKQYEPVVIGKSPSNYRVYLVHENDNVWMDTGNDEYQFKRLWNVMAHTPRCTIRDFKISFGRRKSDDVDFRKLTKLVRELPPLRVQNVYFYCDTAEYVKPLISKFEHSVLQKIKICCELPRGLAFYFFNWPQFFHAKEFITNVCCDMRSLEDFGHLKFSTFNTYLFDPDQIFKLKNKLLTQPADFREIKFRTHFCDNQYDTINIQLGTFNQRDTEFPRFAEFPYPPPNEKKILKLAVFNEFCWFRGPEWRCGEMEVVENELEINSTREAVLRREKHFAKPEYRRANQFDVEYEEQAEGRGVETTYFNQDVADGLLYGMFSQHETETNAHAKIVQSFGPNFMNIMQVKVLYRRFKEENYKSFCPVNLMMVENYKIKKHSIFGFCKFYDNFDNTRMQGMKVFQKAVKEQLEKKKVDWKFYNIGFIRGYINFLKSQERTREEVYTLVKELTREEMLTMEDITEDLNIEMDKLILKSYQRSFERELSKKITSVHCTLHGKGFRIIVEPEMIEINYDIIALEPGLEDIRKDYIRLIYENGSVWMSRTTEKLKHDKSRFSRAWKSLQQSKSTIENLMMSTSMINTRKIGNAFKEHGQLHVKNSYFYCACNSEAVDYFDSVYLRALAPGVLKRIAIYCDGWVGQDENELFSTEQFRGAEEFIANGRCHIPPDVSFAHLKFGRFKVGWINEAEVMAWKEQLLTKPTDFREIKIKVETSGYVFGYEGSPRNSEASEASEEDFPQENIENLQFDKFPYPEPNQDKFLELGVADNLVVWFRGPGRIPGEMEEVEKEMELNKPFEHYDRNIEKLPMHQGCFDEKAYTLPGWDRADSKSDDFRESNDEEILEL</sequence>
<dbReference type="EMBL" id="GL379849">
    <property type="protein sequence ID" value="EGT55085.1"/>
    <property type="molecule type" value="Genomic_DNA"/>
</dbReference>
<evidence type="ECO:0000259" key="2">
    <source>
        <dbReference type="Pfam" id="PF01827"/>
    </source>
</evidence>
<dbReference type="eggNOG" id="ENOG502TJFG">
    <property type="taxonomic scope" value="Eukaryota"/>
</dbReference>
<dbReference type="Pfam" id="PF01827">
    <property type="entry name" value="FTH"/>
    <property type="match status" value="2"/>
</dbReference>
<reference evidence="4" key="1">
    <citation type="submission" date="2011-07" db="EMBL/GenBank/DDBJ databases">
        <authorList>
            <consortium name="Caenorhabditis brenneri Sequencing and Analysis Consortium"/>
            <person name="Wilson R.K."/>
        </authorList>
    </citation>
    <scope>NUCLEOTIDE SEQUENCE [LARGE SCALE GENOMIC DNA]</scope>
    <source>
        <strain evidence="4">PB2801</strain>
    </source>
</reference>
<keyword evidence="4" id="KW-1185">Reference proteome</keyword>
<dbReference type="Proteomes" id="UP000008068">
    <property type="component" value="Unassembled WGS sequence"/>
</dbReference>
<gene>
    <name evidence="3" type="ORF">CAEBREN_21327</name>
</gene>
<feature type="domain" description="DUF38" evidence="2">
    <location>
        <begin position="317"/>
        <end position="440"/>
    </location>
</feature>
<organism evidence="4">
    <name type="scientific">Caenorhabditis brenneri</name>
    <name type="common">Nematode worm</name>
    <dbReference type="NCBI Taxonomy" id="135651"/>
    <lineage>
        <taxon>Eukaryota</taxon>
        <taxon>Metazoa</taxon>
        <taxon>Ecdysozoa</taxon>
        <taxon>Nematoda</taxon>
        <taxon>Chromadorea</taxon>
        <taxon>Rhabditida</taxon>
        <taxon>Rhabditina</taxon>
        <taxon>Rhabditomorpha</taxon>
        <taxon>Rhabditoidea</taxon>
        <taxon>Rhabditidae</taxon>
        <taxon>Peloderinae</taxon>
        <taxon>Caenorhabditis</taxon>
    </lineage>
</organism>